<reference evidence="2" key="1">
    <citation type="submission" date="2020-01" db="EMBL/GenBank/DDBJ databases">
        <title>Muricauda ochracea sp. nov., isolated from a tidal flat of Garorim bay in Korea.</title>
        <authorList>
            <person name="Kim D."/>
            <person name="Yoo Y."/>
            <person name="Kim J.-J."/>
        </authorList>
    </citation>
    <scope>NUCLEOTIDE SEQUENCE</scope>
    <source>
        <strain evidence="2">JGD-17</strain>
    </source>
</reference>
<feature type="transmembrane region" description="Helical" evidence="1">
    <location>
        <begin position="45"/>
        <end position="65"/>
    </location>
</feature>
<feature type="transmembrane region" description="Helical" evidence="1">
    <location>
        <begin position="301"/>
        <end position="321"/>
    </location>
</feature>
<dbReference type="AlphaFoldDB" id="A0A964WXJ3"/>
<evidence type="ECO:0000313" key="3">
    <source>
        <dbReference type="Proteomes" id="UP000667650"/>
    </source>
</evidence>
<keyword evidence="3" id="KW-1185">Reference proteome</keyword>
<gene>
    <name evidence="2" type="ORF">GTQ34_06995</name>
</gene>
<protein>
    <submittedName>
        <fullName evidence="2">Uncharacterized protein</fullName>
    </submittedName>
</protein>
<name>A0A964WXJ3_9FLAO</name>
<dbReference type="RefSeq" id="WP_166523068.1">
    <property type="nucleotide sequence ID" value="NZ_JAAABI010000002.1"/>
</dbReference>
<evidence type="ECO:0000313" key="2">
    <source>
        <dbReference type="EMBL" id="NAY91659.1"/>
    </source>
</evidence>
<dbReference type="Proteomes" id="UP000667650">
    <property type="component" value="Unassembled WGS sequence"/>
</dbReference>
<comment type="caution">
    <text evidence="2">The sequence shown here is derived from an EMBL/GenBank/DDBJ whole genome shotgun (WGS) entry which is preliminary data.</text>
</comment>
<sequence length="331" mass="37756">MADQPVNQNTSDEIDLGQLFQMIGRGVNKLGNFFLRVFLYLKKNAIILISLAIIGALIGFGLKFISEEKQQLDVIVKPNLESKDYLYDIVDEIAVNLKDKNESFFNEMGIAIDDTKGFEISIEPVKEDAKTADMELEYLEVLQKFEDTDLIADVLREELLKNTELHHRITFFYKSEKGNVVAQKLMEYINSNAYFNELISIQTKNALETIERNESSIAQIDTLIAEYTRSMKTNSQSSEVGKIVLENEDELNVGALLNLKNRMIQEIQTKRMELKAQSATLSIVNFGKPHKSIKPLFGKKIVLIPTILVSLFFVLSFLRYLNRKALELEKG</sequence>
<keyword evidence="1" id="KW-0812">Transmembrane</keyword>
<accession>A0A964WXJ3</accession>
<keyword evidence="1" id="KW-0472">Membrane</keyword>
<evidence type="ECO:0000256" key="1">
    <source>
        <dbReference type="SAM" id="Phobius"/>
    </source>
</evidence>
<organism evidence="2 3">
    <name type="scientific">Flagellimonas ochracea</name>
    <dbReference type="NCBI Taxonomy" id="2696472"/>
    <lineage>
        <taxon>Bacteria</taxon>
        <taxon>Pseudomonadati</taxon>
        <taxon>Bacteroidota</taxon>
        <taxon>Flavobacteriia</taxon>
        <taxon>Flavobacteriales</taxon>
        <taxon>Flavobacteriaceae</taxon>
        <taxon>Flagellimonas</taxon>
    </lineage>
</organism>
<dbReference type="EMBL" id="JAAABI010000002">
    <property type="protein sequence ID" value="NAY91659.1"/>
    <property type="molecule type" value="Genomic_DNA"/>
</dbReference>
<proteinExistence type="predicted"/>
<keyword evidence="1" id="KW-1133">Transmembrane helix</keyword>